<gene>
    <name evidence="8" type="ORF">RJ641_018897</name>
</gene>
<evidence type="ECO:0000259" key="5">
    <source>
        <dbReference type="Pfam" id="PF18052"/>
    </source>
</evidence>
<feature type="domain" description="Disease resistance protein winged helix" evidence="6">
    <location>
        <begin position="440"/>
        <end position="514"/>
    </location>
</feature>
<keyword evidence="9" id="KW-1185">Reference proteome</keyword>
<organism evidence="8 9">
    <name type="scientific">Dillenia turbinata</name>
    <dbReference type="NCBI Taxonomy" id="194707"/>
    <lineage>
        <taxon>Eukaryota</taxon>
        <taxon>Viridiplantae</taxon>
        <taxon>Streptophyta</taxon>
        <taxon>Embryophyta</taxon>
        <taxon>Tracheophyta</taxon>
        <taxon>Spermatophyta</taxon>
        <taxon>Magnoliopsida</taxon>
        <taxon>eudicotyledons</taxon>
        <taxon>Gunneridae</taxon>
        <taxon>Pentapetalae</taxon>
        <taxon>Dilleniales</taxon>
        <taxon>Dilleniaceae</taxon>
        <taxon>Dillenia</taxon>
    </lineage>
</organism>
<dbReference type="InterPro" id="IPR036388">
    <property type="entry name" value="WH-like_DNA-bd_sf"/>
</dbReference>
<reference evidence="8 9" key="1">
    <citation type="submission" date="2023-12" db="EMBL/GenBank/DDBJ databases">
        <title>A high-quality genome assembly for Dillenia turbinata (Dilleniales).</title>
        <authorList>
            <person name="Chanderbali A."/>
        </authorList>
    </citation>
    <scope>NUCLEOTIDE SEQUENCE [LARGE SCALE GENOMIC DNA]</scope>
    <source>
        <strain evidence="8">LSX21</strain>
        <tissue evidence="8">Leaf</tissue>
    </source>
</reference>
<evidence type="ECO:0000259" key="4">
    <source>
        <dbReference type="Pfam" id="PF00931"/>
    </source>
</evidence>
<dbReference type="GO" id="GO:0098542">
    <property type="term" value="P:defense response to other organism"/>
    <property type="evidence" value="ECO:0007669"/>
    <property type="project" value="TreeGrafter"/>
</dbReference>
<dbReference type="PRINTS" id="PR00364">
    <property type="entry name" value="DISEASERSIST"/>
</dbReference>
<dbReference type="InterPro" id="IPR032675">
    <property type="entry name" value="LRR_dom_sf"/>
</dbReference>
<evidence type="ECO:0000256" key="2">
    <source>
        <dbReference type="ARBA" id="ARBA00022741"/>
    </source>
</evidence>
<dbReference type="Gene3D" id="1.20.5.4130">
    <property type="match status" value="1"/>
</dbReference>
<evidence type="ECO:0000259" key="7">
    <source>
        <dbReference type="Pfam" id="PF23598"/>
    </source>
</evidence>
<dbReference type="Pfam" id="PF18052">
    <property type="entry name" value="Rx_N"/>
    <property type="match status" value="1"/>
</dbReference>
<evidence type="ECO:0000256" key="3">
    <source>
        <dbReference type="ARBA" id="ARBA00022821"/>
    </source>
</evidence>
<dbReference type="Gene3D" id="3.80.10.10">
    <property type="entry name" value="Ribonuclease Inhibitor"/>
    <property type="match status" value="1"/>
</dbReference>
<keyword evidence="2" id="KW-0547">Nucleotide-binding</keyword>
<dbReference type="InterPro" id="IPR041118">
    <property type="entry name" value="Rx_N"/>
</dbReference>
<dbReference type="InterPro" id="IPR044974">
    <property type="entry name" value="Disease_R_plants"/>
</dbReference>
<dbReference type="InterPro" id="IPR055414">
    <property type="entry name" value="LRR_R13L4/SHOC2-like"/>
</dbReference>
<dbReference type="FunFam" id="3.40.50.300:FF:001091">
    <property type="entry name" value="Probable disease resistance protein At1g61300"/>
    <property type="match status" value="1"/>
</dbReference>
<dbReference type="InterPro" id="IPR027417">
    <property type="entry name" value="P-loop_NTPase"/>
</dbReference>
<protein>
    <submittedName>
        <fullName evidence="8">NB-ARC</fullName>
    </submittedName>
</protein>
<keyword evidence="3" id="KW-0611">Plant defense</keyword>
<dbReference type="PANTHER" id="PTHR23155">
    <property type="entry name" value="DISEASE RESISTANCE PROTEIN RP"/>
    <property type="match status" value="1"/>
</dbReference>
<dbReference type="EMBL" id="JBAMMX010000024">
    <property type="protein sequence ID" value="KAK6916036.1"/>
    <property type="molecule type" value="Genomic_DNA"/>
</dbReference>
<sequence length="948" mass="108928">MEQAIVSCVVNRLEELLVGEAKLLAGVSQQVKEMQHQLRLMHSYLEDAYAGASSEKRLWEWMVQVKNTAYEVEDVIEIYILEVASRRRRGHGVIKINLRRLTSILDETIQLHKIGSKIEKIKTKISNLTTNLQTFGIKPIRGESSACKNDREQWLRQTYSHDLEEDIVGLEDIMEELASPLVSSKEIPVICIWGMGGLGKTTLAKMVYKGAHIRNHFECLAWVYVSQQCQTKEVWKEILLNLVPPSSREQREEINKMGYAELAEKLYQVQEEKTCLVVLDDIWTKEAWDSLKPAFPKGKAVGSKLLLTTRNREVGLYVDRRSCLCEPKYLDEEESWELLKKKAFRAKYGMDCMVDKKMEKLGKEMVQHCAGLPLAIVVLGGILATKNTFNGWETVHRNIKSYLTSQSNGGQESRISDILALSYKDLPYNLKACFLHLGQFPENFEIPRKKIVQMWVAEGLVAPEQCGGKVQENSEDVAERFLGELVERCMVQVGERSSCGRIKTCRIHELMRDMCLLKAKEENFLQTIFLGHENAVLASSSLPPSMTNAFLSSNTRRVLFHSDQNYFGNIFSEGIKAPYLRSLILFNAGFDVMRNWQSMVIQCKLLRVLDLEGFRFGQEKLPKEIGGLIHLKYLSLKNTDLKELPSSIGNLFCLQTLDMRTSAETYVPNMISKINGLRHLHLPWNISRRCIQLQLDSLINLETLDNFQNGKCNIQDLTSMARLQILKMPLQSTESSDWDTQLNAFKELDILLKHQTFSLVYVRSLSLQFKHGSRGTYSDIKRLIKSCSHLNKLRLSCLQFSKLPEEKYFPPNITKLILERSELEEDPFPILEKLPNIRILQLLWCSYKGRHMMCSNDGFPKLASLYLQGLLDLEEWKVEEGAMHCLSQLLIHSCGKLKKVPKGLATITTLRELEMKYMSYTFLKRLGHDQGEDFHIVKHIPHLNYYRV</sequence>
<dbReference type="Pfam" id="PF23559">
    <property type="entry name" value="WHD_DRP"/>
    <property type="match status" value="1"/>
</dbReference>
<feature type="domain" description="Disease resistance R13L4/SHOC-2-like LRR" evidence="7">
    <location>
        <begin position="580"/>
        <end position="915"/>
    </location>
</feature>
<accession>A0AAN8YWX4</accession>
<comment type="caution">
    <text evidence="8">The sequence shown here is derived from an EMBL/GenBank/DDBJ whole genome shotgun (WGS) entry which is preliminary data.</text>
</comment>
<dbReference type="InterPro" id="IPR042197">
    <property type="entry name" value="Apaf_helical"/>
</dbReference>
<dbReference type="FunFam" id="1.10.8.430:FF:000003">
    <property type="entry name" value="Probable disease resistance protein At5g66910"/>
    <property type="match status" value="1"/>
</dbReference>
<dbReference type="InterPro" id="IPR038005">
    <property type="entry name" value="RX-like_CC"/>
</dbReference>
<feature type="domain" description="Disease resistance N-terminal" evidence="5">
    <location>
        <begin position="5"/>
        <end position="90"/>
    </location>
</feature>
<dbReference type="FunFam" id="1.10.10.10:FF:000322">
    <property type="entry name" value="Probable disease resistance protein At1g63360"/>
    <property type="match status" value="1"/>
</dbReference>
<dbReference type="SUPFAM" id="SSF52058">
    <property type="entry name" value="L domain-like"/>
    <property type="match status" value="1"/>
</dbReference>
<evidence type="ECO:0000259" key="6">
    <source>
        <dbReference type="Pfam" id="PF23559"/>
    </source>
</evidence>
<evidence type="ECO:0000313" key="9">
    <source>
        <dbReference type="Proteomes" id="UP001370490"/>
    </source>
</evidence>
<keyword evidence="1" id="KW-0677">Repeat</keyword>
<dbReference type="InterPro" id="IPR058922">
    <property type="entry name" value="WHD_DRP"/>
</dbReference>
<feature type="domain" description="NB-ARC" evidence="4">
    <location>
        <begin position="171"/>
        <end position="347"/>
    </location>
</feature>
<dbReference type="AlphaFoldDB" id="A0AAN8YWX4"/>
<dbReference type="InterPro" id="IPR002182">
    <property type="entry name" value="NB-ARC"/>
</dbReference>
<dbReference type="Gene3D" id="1.10.8.430">
    <property type="entry name" value="Helical domain of apoptotic protease-activating factors"/>
    <property type="match status" value="1"/>
</dbReference>
<dbReference type="Gene3D" id="1.10.10.10">
    <property type="entry name" value="Winged helix-like DNA-binding domain superfamily/Winged helix DNA-binding domain"/>
    <property type="match status" value="1"/>
</dbReference>
<proteinExistence type="predicted"/>
<dbReference type="Proteomes" id="UP001370490">
    <property type="component" value="Unassembled WGS sequence"/>
</dbReference>
<name>A0AAN8YWX4_9MAGN</name>
<evidence type="ECO:0000256" key="1">
    <source>
        <dbReference type="ARBA" id="ARBA00022737"/>
    </source>
</evidence>
<dbReference type="SUPFAM" id="SSF52540">
    <property type="entry name" value="P-loop containing nucleoside triphosphate hydrolases"/>
    <property type="match status" value="1"/>
</dbReference>
<dbReference type="PANTHER" id="PTHR23155:SF1185">
    <property type="entry name" value="DISEASE RESISTANCE RPP8-LIKE PROTEIN 3-RELATED"/>
    <property type="match status" value="1"/>
</dbReference>
<dbReference type="GO" id="GO:0043531">
    <property type="term" value="F:ADP binding"/>
    <property type="evidence" value="ECO:0007669"/>
    <property type="project" value="InterPro"/>
</dbReference>
<dbReference type="CDD" id="cd14798">
    <property type="entry name" value="RX-CC_like"/>
    <property type="match status" value="1"/>
</dbReference>
<evidence type="ECO:0000313" key="8">
    <source>
        <dbReference type="EMBL" id="KAK6916036.1"/>
    </source>
</evidence>
<dbReference type="Gene3D" id="3.40.50.300">
    <property type="entry name" value="P-loop containing nucleotide triphosphate hydrolases"/>
    <property type="match status" value="1"/>
</dbReference>
<dbReference type="Pfam" id="PF23598">
    <property type="entry name" value="LRR_14"/>
    <property type="match status" value="1"/>
</dbReference>
<dbReference type="Pfam" id="PF00931">
    <property type="entry name" value="NB-ARC"/>
    <property type="match status" value="1"/>
</dbReference>